<dbReference type="InterPro" id="IPR026444">
    <property type="entry name" value="Secre_tail"/>
</dbReference>
<proteinExistence type="predicted"/>
<name>A0A915YEM6_9BACT</name>
<dbReference type="InterPro" id="IPR035986">
    <property type="entry name" value="PKD_dom_sf"/>
</dbReference>
<dbReference type="Gene3D" id="2.60.40.10">
    <property type="entry name" value="Immunoglobulins"/>
    <property type="match status" value="1"/>
</dbReference>
<dbReference type="AlphaFoldDB" id="A0A915YEM6"/>
<feature type="domain" description="Secretion system C-terminal sorting" evidence="1">
    <location>
        <begin position="432"/>
        <end position="508"/>
    </location>
</feature>
<gene>
    <name evidence="2" type="ORF">AsAng_0024280</name>
</gene>
<dbReference type="SUPFAM" id="SSF49299">
    <property type="entry name" value="PKD domain"/>
    <property type="match status" value="1"/>
</dbReference>
<organism evidence="2 3">
    <name type="scientific">Aureispira anguillae</name>
    <dbReference type="NCBI Taxonomy" id="2864201"/>
    <lineage>
        <taxon>Bacteria</taxon>
        <taxon>Pseudomonadati</taxon>
        <taxon>Bacteroidota</taxon>
        <taxon>Saprospiria</taxon>
        <taxon>Saprospirales</taxon>
        <taxon>Saprospiraceae</taxon>
        <taxon>Aureispira</taxon>
    </lineage>
</organism>
<evidence type="ECO:0000313" key="2">
    <source>
        <dbReference type="EMBL" id="BDS11714.1"/>
    </source>
</evidence>
<evidence type="ECO:0000259" key="1">
    <source>
        <dbReference type="Pfam" id="PF18962"/>
    </source>
</evidence>
<dbReference type="NCBIfam" id="TIGR04183">
    <property type="entry name" value="Por_Secre_tail"/>
    <property type="match status" value="1"/>
</dbReference>
<dbReference type="Proteomes" id="UP001060919">
    <property type="component" value="Chromosome"/>
</dbReference>
<dbReference type="KEGG" id="aup:AsAng_0024280"/>
<sequence>MKWFKIFKESNRKIKQLPYLKKERMKNNNLFLTCLLLLSLGIMGLNSLSAQCPNCTINLPAGIPADTIVVDSLPAAYKNAYYEESMSYRLPYTTDPLAAVAPPGTNVPAGLTIDHFKVLSVTGLPPGLSWIGDRPAPMTYNEAAPQTRDGCITLCGTPGASGVFIVNVNLEIQISGFVFPSPPIPLEFTVFPDTNASFTVDTSAGCAPFGVVINNLVPSNGNPGFSYFWDFNNGDTSTLENPDTVWYDFNMTSDTTVAIEQQVVIDTFPYLLESIVVATDPGNSCNDDVGIAPLVIPGAPDMYIVLIGGGDTINTDPNFALIGNTQNNEYPRDTMVFPGPIELSAGQTYSLEIWDDDSALGPLDNDDPCGSGPMSLSASLGAGVHTLTSGSMTVEVTISHYIDTITYVDSVLVRYCNVPISYINKVDRSLLVYPNPTSNFVHVQFQLNGLEENVELVLSDVLGRTVYTEQIQGFEGDYNRQVDLTNQSEGVYLLQLRVGDQVIPRKIVLRK</sequence>
<dbReference type="Pfam" id="PF18962">
    <property type="entry name" value="Por_Secre_tail"/>
    <property type="match status" value="1"/>
</dbReference>
<dbReference type="InterPro" id="IPR013783">
    <property type="entry name" value="Ig-like_fold"/>
</dbReference>
<protein>
    <submittedName>
        <fullName evidence="2">T9SS type A sorting domain-containing protein</fullName>
    </submittedName>
</protein>
<dbReference type="EMBL" id="AP026867">
    <property type="protein sequence ID" value="BDS11714.1"/>
    <property type="molecule type" value="Genomic_DNA"/>
</dbReference>
<evidence type="ECO:0000313" key="3">
    <source>
        <dbReference type="Proteomes" id="UP001060919"/>
    </source>
</evidence>
<accession>A0A915YEM6</accession>
<keyword evidence="3" id="KW-1185">Reference proteome</keyword>
<reference evidence="2" key="1">
    <citation type="submission" date="2022-09" db="EMBL/GenBank/DDBJ databases">
        <title>Aureispira anguillicida sp. nov., isolated from Leptocephalus of Japanese eel Anguilla japonica.</title>
        <authorList>
            <person name="Yuasa K."/>
            <person name="Mekata T."/>
            <person name="Ikunari K."/>
        </authorList>
    </citation>
    <scope>NUCLEOTIDE SEQUENCE</scope>
    <source>
        <strain evidence="2">EL160426</strain>
    </source>
</reference>